<dbReference type="PANTHER" id="PTHR14582:SF1">
    <property type="entry name" value="CENTROMERE PROTEIN O"/>
    <property type="match status" value="1"/>
</dbReference>
<evidence type="ECO:0000256" key="4">
    <source>
        <dbReference type="ARBA" id="ARBA00022454"/>
    </source>
</evidence>
<dbReference type="GO" id="GO:0031511">
    <property type="term" value="C:Mis6-Sim4 complex"/>
    <property type="evidence" value="ECO:0007669"/>
    <property type="project" value="TreeGrafter"/>
</dbReference>
<comment type="subcellular location">
    <subcellularLocation>
        <location evidence="2">Chromosome</location>
        <location evidence="2">Centromere</location>
    </subcellularLocation>
    <subcellularLocation>
        <location evidence="1">Nucleus</location>
    </subcellularLocation>
</comment>
<reference evidence="7" key="1">
    <citation type="journal article" date="2020" name="Front. Microbiol.">
        <title>Gene regulatory networks of Penicillium echinulatum 2HH and Penicillium oxalicum 114-2 inferred by a computational biology approach.</title>
        <authorList>
            <person name="Lenz A.R."/>
            <person name="Galan-Vasquez E."/>
            <person name="Balbinot E."/>
            <person name="De Abreu F.P."/>
            <person name="De Oliveira N.S."/>
            <person name="Da Rosa L.O."/>
            <person name="De Avila E Silva S."/>
            <person name="Camassola M."/>
            <person name="Dillon A.J.P."/>
            <person name="Perez-Rueda E."/>
        </authorList>
    </citation>
    <scope>NUCLEOTIDE SEQUENCE</scope>
    <source>
        <strain evidence="7">S1M29</strain>
    </source>
</reference>
<evidence type="ECO:0000313" key="8">
    <source>
        <dbReference type="Proteomes" id="UP000631181"/>
    </source>
</evidence>
<name>A0A8J8WEP6_9EURO</name>
<dbReference type="EMBL" id="WIWV01000253">
    <property type="protein sequence ID" value="KAF7712088.1"/>
    <property type="molecule type" value="Genomic_DNA"/>
</dbReference>
<comment type="caution">
    <text evidence="7">The sequence shown here is derived from an EMBL/GenBank/DDBJ whole genome shotgun (WGS) entry which is preliminary data.</text>
</comment>
<protein>
    <recommendedName>
        <fullName evidence="9">Cenp-O kinetochore centromere component</fullName>
    </recommendedName>
</protein>
<dbReference type="Pfam" id="PF09496">
    <property type="entry name" value="CENP-O"/>
    <property type="match status" value="1"/>
</dbReference>
<dbReference type="PANTHER" id="PTHR14582">
    <property type="entry name" value="INNER KINETOCHORE SUBUNIT MAL2"/>
    <property type="match status" value="1"/>
</dbReference>
<evidence type="ECO:0000256" key="1">
    <source>
        <dbReference type="ARBA" id="ARBA00004123"/>
    </source>
</evidence>
<organism evidence="7 8">
    <name type="scientific">Penicillium ucsense</name>
    <dbReference type="NCBI Taxonomy" id="2839758"/>
    <lineage>
        <taxon>Eukaryota</taxon>
        <taxon>Fungi</taxon>
        <taxon>Dikarya</taxon>
        <taxon>Ascomycota</taxon>
        <taxon>Pezizomycotina</taxon>
        <taxon>Eurotiomycetes</taxon>
        <taxon>Eurotiomycetidae</taxon>
        <taxon>Eurotiales</taxon>
        <taxon>Aspergillaceae</taxon>
        <taxon>Penicillium</taxon>
    </lineage>
</organism>
<proteinExistence type="inferred from homology"/>
<evidence type="ECO:0000256" key="5">
    <source>
        <dbReference type="ARBA" id="ARBA00023242"/>
    </source>
</evidence>
<evidence type="ECO:0000256" key="3">
    <source>
        <dbReference type="ARBA" id="ARBA00007321"/>
    </source>
</evidence>
<keyword evidence="6" id="KW-0137">Centromere</keyword>
<keyword evidence="8" id="KW-1185">Reference proteome</keyword>
<keyword evidence="4" id="KW-0158">Chromosome</keyword>
<dbReference type="GO" id="GO:0005634">
    <property type="term" value="C:nucleus"/>
    <property type="evidence" value="ECO:0007669"/>
    <property type="project" value="UniProtKB-SubCell"/>
</dbReference>
<gene>
    <name evidence="7" type="ORF">PECM_004096</name>
</gene>
<evidence type="ECO:0000256" key="6">
    <source>
        <dbReference type="ARBA" id="ARBA00023328"/>
    </source>
</evidence>
<keyword evidence="5" id="KW-0539">Nucleus</keyword>
<sequence length="308" mass="34330">MPFQARGATASPDPHEQELDADLQTIRAEIRALQRRKRYLASSLLSSDSIQKLMRKPSQTPTSLREDVSPLAEAAGKHADSNHHRIAFGTTAFPFKDPSPSATPGNLLGVRIDVCTRGGRFAKPYYVLLRPEREKRLRVHRHTVPSFIDLPRLENVYLPSTGPRVEGENRAEGTGVQKGARNQDLRGFVRELRRELAAWHLREDTVQLLREKLGLCEALLIDPADRLTPEARGGIVALEPTSMEARYLRLEWEDGRVGRLKLSNSGIVERAVVIGDDGRDKIVEDAMTGGGGRVESLLERLRDRIGAT</sequence>
<evidence type="ECO:0000313" key="7">
    <source>
        <dbReference type="EMBL" id="KAF7712088.1"/>
    </source>
</evidence>
<accession>A0A8J8WEP6</accession>
<dbReference type="AlphaFoldDB" id="A0A8J8WEP6"/>
<evidence type="ECO:0008006" key="9">
    <source>
        <dbReference type="Google" id="ProtNLM"/>
    </source>
</evidence>
<dbReference type="OrthoDB" id="10050372at2759"/>
<dbReference type="Proteomes" id="UP000631181">
    <property type="component" value="Unassembled WGS sequence"/>
</dbReference>
<evidence type="ECO:0000256" key="2">
    <source>
        <dbReference type="ARBA" id="ARBA00004584"/>
    </source>
</evidence>
<dbReference type="InterPro" id="IPR018464">
    <property type="entry name" value="CENP-O"/>
</dbReference>
<comment type="similarity">
    <text evidence="3">Belongs to the CENP-O/MCM21 family.</text>
</comment>